<gene>
    <name evidence="1" type="ORF">DBZ43_28320</name>
</gene>
<dbReference type="AlphaFoldDB" id="A0A7Z1PCV2"/>
<proteinExistence type="predicted"/>
<reference evidence="1 2" key="1">
    <citation type="submission" date="2018-04" db="EMBL/GenBank/DDBJ databases">
        <title>Whole genome sequencing of Salmonella enterica.</title>
        <authorList>
            <person name="Bell R."/>
        </authorList>
    </citation>
    <scope>NUCLEOTIDE SEQUENCE [LARGE SCALE GENOMIC DNA]</scope>
    <source>
        <strain evidence="1 2">CFSAN058507</strain>
    </source>
</reference>
<dbReference type="EMBL" id="QAQO01000050">
    <property type="protein sequence ID" value="PTU33570.1"/>
    <property type="molecule type" value="Genomic_DNA"/>
</dbReference>
<comment type="caution">
    <text evidence="1">The sequence shown here is derived from an EMBL/GenBank/DDBJ whole genome shotgun (WGS) entry which is preliminary data.</text>
</comment>
<name>A0A7Z1PCV2_SALET</name>
<sequence length="51" mass="5827">NCLGSYNAGFRADRHETREHYANRIWRIYSRMPAATAPTATKTAKKQTEGE</sequence>
<evidence type="ECO:0000313" key="2">
    <source>
        <dbReference type="Proteomes" id="UP000244190"/>
    </source>
</evidence>
<organism evidence="1 2">
    <name type="scientific">Salmonella enterica I</name>
    <dbReference type="NCBI Taxonomy" id="59201"/>
    <lineage>
        <taxon>Bacteria</taxon>
        <taxon>Pseudomonadati</taxon>
        <taxon>Pseudomonadota</taxon>
        <taxon>Gammaproteobacteria</taxon>
        <taxon>Enterobacterales</taxon>
        <taxon>Enterobacteriaceae</taxon>
        <taxon>Salmonella</taxon>
    </lineage>
</organism>
<accession>A0A7Z1PCV2</accession>
<evidence type="ECO:0000313" key="1">
    <source>
        <dbReference type="EMBL" id="PTU33570.1"/>
    </source>
</evidence>
<feature type="non-terminal residue" evidence="1">
    <location>
        <position position="1"/>
    </location>
</feature>
<dbReference type="Proteomes" id="UP000244190">
    <property type="component" value="Unassembled WGS sequence"/>
</dbReference>
<protein>
    <submittedName>
        <fullName evidence="1">Pilus assembly protein</fullName>
    </submittedName>
</protein>